<dbReference type="InterPro" id="IPR058308">
    <property type="entry name" value="DUF7995"/>
</dbReference>
<evidence type="ECO:0000259" key="1">
    <source>
        <dbReference type="Pfam" id="PF25958"/>
    </source>
</evidence>
<dbReference type="EMBL" id="JACQWF010000012">
    <property type="protein sequence ID" value="MBI4594785.1"/>
    <property type="molecule type" value="Genomic_DNA"/>
</dbReference>
<sequence>MHMLILALVRACDAEEAEEALEFGKDVFHSLVEKDAFDFFHTFDEEKTKREYGDLPCALKADSPKGKKLLEAAMGKTREEFGKNLTALRTALMHSDDKLWEEDPGSFRFYAKCLGEYRGVFISIYDEHGIGLRCPKELATALSGEVASLWIVPAMAHS</sequence>
<proteinExistence type="predicted"/>
<dbReference type="Pfam" id="PF25958">
    <property type="entry name" value="DUF7995"/>
    <property type="match status" value="1"/>
</dbReference>
<feature type="domain" description="DUF7995" evidence="1">
    <location>
        <begin position="1"/>
        <end position="157"/>
    </location>
</feature>
<reference evidence="2" key="1">
    <citation type="submission" date="2020-07" db="EMBL/GenBank/DDBJ databases">
        <title>Huge and variable diversity of episymbiotic CPR bacteria and DPANN archaea in groundwater ecosystems.</title>
        <authorList>
            <person name="He C.Y."/>
            <person name="Keren R."/>
            <person name="Whittaker M."/>
            <person name="Farag I.F."/>
            <person name="Doudna J."/>
            <person name="Cate J.H.D."/>
            <person name="Banfield J.F."/>
        </authorList>
    </citation>
    <scope>NUCLEOTIDE SEQUENCE</scope>
    <source>
        <strain evidence="2">NC_groundwater_1482_Ag_S-0.65um_47_24</strain>
    </source>
</reference>
<evidence type="ECO:0000313" key="2">
    <source>
        <dbReference type="EMBL" id="MBI4594785.1"/>
    </source>
</evidence>
<name>A0A933GLG6_UNCTE</name>
<organism evidence="2 3">
    <name type="scientific">Tectimicrobiota bacterium</name>
    <dbReference type="NCBI Taxonomy" id="2528274"/>
    <lineage>
        <taxon>Bacteria</taxon>
        <taxon>Pseudomonadati</taxon>
        <taxon>Nitrospinota/Tectimicrobiota group</taxon>
        <taxon>Candidatus Tectimicrobiota</taxon>
    </lineage>
</organism>
<protein>
    <recommendedName>
        <fullName evidence="1">DUF7995 domain-containing protein</fullName>
    </recommendedName>
</protein>
<evidence type="ECO:0000313" key="3">
    <source>
        <dbReference type="Proteomes" id="UP000772181"/>
    </source>
</evidence>
<gene>
    <name evidence="2" type="ORF">HY730_00220</name>
</gene>
<accession>A0A933GLG6</accession>
<comment type="caution">
    <text evidence="2">The sequence shown here is derived from an EMBL/GenBank/DDBJ whole genome shotgun (WGS) entry which is preliminary data.</text>
</comment>
<dbReference type="AlphaFoldDB" id="A0A933GLG6"/>
<dbReference type="Proteomes" id="UP000772181">
    <property type="component" value="Unassembled WGS sequence"/>
</dbReference>